<feature type="domain" description="NADPH-dependent FMN reductase-like" evidence="1">
    <location>
        <begin position="1"/>
        <end position="148"/>
    </location>
</feature>
<dbReference type="Pfam" id="PF03358">
    <property type="entry name" value="FMN_red"/>
    <property type="match status" value="1"/>
</dbReference>
<dbReference type="Proteomes" id="UP001595816">
    <property type="component" value="Unassembled WGS sequence"/>
</dbReference>
<proteinExistence type="predicted"/>
<dbReference type="EC" id="1.-.-.-" evidence="2"/>
<evidence type="ECO:0000259" key="1">
    <source>
        <dbReference type="Pfam" id="PF03358"/>
    </source>
</evidence>
<dbReference type="GO" id="GO:0016491">
    <property type="term" value="F:oxidoreductase activity"/>
    <property type="evidence" value="ECO:0007669"/>
    <property type="project" value="UniProtKB-KW"/>
</dbReference>
<evidence type="ECO:0000313" key="3">
    <source>
        <dbReference type="Proteomes" id="UP001595816"/>
    </source>
</evidence>
<dbReference type="PANTHER" id="PTHR30543">
    <property type="entry name" value="CHROMATE REDUCTASE"/>
    <property type="match status" value="1"/>
</dbReference>
<dbReference type="EMBL" id="JBHSAY010000003">
    <property type="protein sequence ID" value="MFC4129155.1"/>
    <property type="molecule type" value="Genomic_DNA"/>
</dbReference>
<gene>
    <name evidence="2" type="ORF">ACFOZ4_00840</name>
</gene>
<dbReference type="SUPFAM" id="SSF52218">
    <property type="entry name" value="Flavoproteins"/>
    <property type="match status" value="1"/>
</dbReference>
<name>A0ABV8LFZ1_9ACTN</name>
<protein>
    <submittedName>
        <fullName evidence="2">NADPH-dependent FMN reductase</fullName>
        <ecNumber evidence="2">1.-.-.-</ecNumber>
    </submittedName>
</protein>
<dbReference type="InterPro" id="IPR005025">
    <property type="entry name" value="FMN_Rdtase-like_dom"/>
</dbReference>
<keyword evidence="3" id="KW-1185">Reference proteome</keyword>
<reference evidence="3" key="1">
    <citation type="journal article" date="2019" name="Int. J. Syst. Evol. Microbiol.">
        <title>The Global Catalogue of Microorganisms (GCM) 10K type strain sequencing project: providing services to taxonomists for standard genome sequencing and annotation.</title>
        <authorList>
            <consortium name="The Broad Institute Genomics Platform"/>
            <consortium name="The Broad Institute Genome Sequencing Center for Infectious Disease"/>
            <person name="Wu L."/>
            <person name="Ma J."/>
        </authorList>
    </citation>
    <scope>NUCLEOTIDE SEQUENCE [LARGE SCALE GENOMIC DNA]</scope>
    <source>
        <strain evidence="3">CGMCC 4.7289</strain>
    </source>
</reference>
<dbReference type="InterPro" id="IPR029039">
    <property type="entry name" value="Flavoprotein-like_sf"/>
</dbReference>
<dbReference type="Gene3D" id="3.40.50.360">
    <property type="match status" value="1"/>
</dbReference>
<dbReference type="RefSeq" id="WP_253758858.1">
    <property type="nucleotide sequence ID" value="NZ_JAMZDZ010000001.1"/>
</dbReference>
<dbReference type="PANTHER" id="PTHR30543:SF21">
    <property type="entry name" value="NAD(P)H-DEPENDENT FMN REDUCTASE LOT6"/>
    <property type="match status" value="1"/>
</dbReference>
<sequence>MRFLVMGASLRPGSFNVTLAELAASVLREGGVDVDLAAYAEFQVPGYDAGAEDGQGVPDGARRFAERLRSVDAFVLVSPEYNASVPGTVKNLVDWVSRLKPQPFWGHHGLLMSASPRLTGGNRGLWALRVPLEHLGARMFPEMISVAQADTAFTAGGLLVDPKQAKRMRQSITDFVALVSAVKSPA</sequence>
<keyword evidence="2" id="KW-0560">Oxidoreductase</keyword>
<organism evidence="2 3">
    <name type="scientific">Hamadaea flava</name>
    <dbReference type="NCBI Taxonomy" id="1742688"/>
    <lineage>
        <taxon>Bacteria</taxon>
        <taxon>Bacillati</taxon>
        <taxon>Actinomycetota</taxon>
        <taxon>Actinomycetes</taxon>
        <taxon>Micromonosporales</taxon>
        <taxon>Micromonosporaceae</taxon>
        <taxon>Hamadaea</taxon>
    </lineage>
</organism>
<comment type="caution">
    <text evidence="2">The sequence shown here is derived from an EMBL/GenBank/DDBJ whole genome shotgun (WGS) entry which is preliminary data.</text>
</comment>
<dbReference type="InterPro" id="IPR050712">
    <property type="entry name" value="NAD(P)H-dep_reductase"/>
</dbReference>
<accession>A0ABV8LFZ1</accession>
<evidence type="ECO:0000313" key="2">
    <source>
        <dbReference type="EMBL" id="MFC4129155.1"/>
    </source>
</evidence>